<dbReference type="OrthoDB" id="2873014at2"/>
<dbReference type="Proteomes" id="UP000321662">
    <property type="component" value="Unassembled WGS sequence"/>
</dbReference>
<dbReference type="EMBL" id="BJUY01000035">
    <property type="protein sequence ID" value="GEK92142.1"/>
    <property type="molecule type" value="Genomic_DNA"/>
</dbReference>
<evidence type="ECO:0000313" key="2">
    <source>
        <dbReference type="Proteomes" id="UP000321662"/>
    </source>
</evidence>
<dbReference type="RefSeq" id="WP_146924945.1">
    <property type="nucleotide sequence ID" value="NZ_BJUY01000035.1"/>
</dbReference>
<dbReference type="AlphaFoldDB" id="A0A511AWX7"/>
<keyword evidence="2" id="KW-1185">Reference proteome</keyword>
<evidence type="ECO:0000313" key="1">
    <source>
        <dbReference type="EMBL" id="GEK92142.1"/>
    </source>
</evidence>
<protein>
    <submittedName>
        <fullName evidence="1">Uncharacterized protein</fullName>
    </submittedName>
</protein>
<accession>A0A511AWX7</accession>
<gene>
    <name evidence="1" type="ORF">AKA01nite_17640</name>
</gene>
<name>A0A511AWX7_9LACT</name>
<organism evidence="1 2">
    <name type="scientific">Alkalibacterium kapii</name>
    <dbReference type="NCBI Taxonomy" id="426704"/>
    <lineage>
        <taxon>Bacteria</taxon>
        <taxon>Bacillati</taxon>
        <taxon>Bacillota</taxon>
        <taxon>Bacilli</taxon>
        <taxon>Lactobacillales</taxon>
        <taxon>Carnobacteriaceae</taxon>
        <taxon>Alkalibacterium</taxon>
    </lineage>
</organism>
<sequence>MGLLSRPKKANGLSVQNRSNTYRTAPKVIPIKKRLKKMKPNTTGLYPHEILLLSYAPDYYTKTNKFPPFWWYRYGIKDVDKLLKSLRKKGFLKIGSL</sequence>
<proteinExistence type="predicted"/>
<comment type="caution">
    <text evidence="1">The sequence shown here is derived from an EMBL/GenBank/DDBJ whole genome shotgun (WGS) entry which is preliminary data.</text>
</comment>
<reference evidence="1 2" key="1">
    <citation type="submission" date="2019-07" db="EMBL/GenBank/DDBJ databases">
        <title>Whole genome shotgun sequence of Alkalibacterium kapii NBRC 103247.</title>
        <authorList>
            <person name="Hosoyama A."/>
            <person name="Uohara A."/>
            <person name="Ohji S."/>
            <person name="Ichikawa N."/>
        </authorList>
    </citation>
    <scope>NUCLEOTIDE SEQUENCE [LARGE SCALE GENOMIC DNA]</scope>
    <source>
        <strain evidence="1 2">NBRC 103247</strain>
    </source>
</reference>